<feature type="modified residue" description="4-aspartylphosphate" evidence="3">
    <location>
        <position position="54"/>
    </location>
</feature>
<dbReference type="RefSeq" id="WP_145092880.1">
    <property type="nucleotide sequence ID" value="NZ_CP036274.1"/>
</dbReference>
<reference evidence="6 7" key="1">
    <citation type="submission" date="2019-02" db="EMBL/GenBank/DDBJ databases">
        <title>Deep-cultivation of Planctomycetes and their phenomic and genomic characterization uncovers novel biology.</title>
        <authorList>
            <person name="Wiegand S."/>
            <person name="Jogler M."/>
            <person name="Boedeker C."/>
            <person name="Pinto D."/>
            <person name="Vollmers J."/>
            <person name="Rivas-Marin E."/>
            <person name="Kohn T."/>
            <person name="Peeters S.H."/>
            <person name="Heuer A."/>
            <person name="Rast P."/>
            <person name="Oberbeckmann S."/>
            <person name="Bunk B."/>
            <person name="Jeske O."/>
            <person name="Meyerdierks A."/>
            <person name="Storesund J.E."/>
            <person name="Kallscheuer N."/>
            <person name="Luecker S."/>
            <person name="Lage O.M."/>
            <person name="Pohl T."/>
            <person name="Merkel B.J."/>
            <person name="Hornburger P."/>
            <person name="Mueller R.-W."/>
            <person name="Bruemmer F."/>
            <person name="Labrenz M."/>
            <person name="Spormann A.M."/>
            <person name="Op den Camp H."/>
            <person name="Overmann J."/>
            <person name="Amann R."/>
            <person name="Jetten M.S.M."/>
            <person name="Mascher T."/>
            <person name="Medema M.H."/>
            <person name="Devos D.P."/>
            <person name="Kaster A.-K."/>
            <person name="Ovreas L."/>
            <person name="Rohde M."/>
            <person name="Galperin M.Y."/>
            <person name="Jogler C."/>
        </authorList>
    </citation>
    <scope>NUCLEOTIDE SEQUENCE [LARGE SCALE GENOMIC DNA]</scope>
    <source>
        <strain evidence="6 7">ETA_A8</strain>
    </source>
</reference>
<dbReference type="InterPro" id="IPR058245">
    <property type="entry name" value="NreC/VraR/RcsB-like_REC"/>
</dbReference>
<dbReference type="InterPro" id="IPR011006">
    <property type="entry name" value="CheY-like_superfamily"/>
</dbReference>
<dbReference type="PROSITE" id="PS50043">
    <property type="entry name" value="HTH_LUXR_2"/>
    <property type="match status" value="1"/>
</dbReference>
<dbReference type="GO" id="GO:0006355">
    <property type="term" value="P:regulation of DNA-templated transcription"/>
    <property type="evidence" value="ECO:0007669"/>
    <property type="project" value="InterPro"/>
</dbReference>
<dbReference type="GO" id="GO:0003677">
    <property type="term" value="F:DNA binding"/>
    <property type="evidence" value="ECO:0007669"/>
    <property type="project" value="UniProtKB-KW"/>
</dbReference>
<dbReference type="PROSITE" id="PS50110">
    <property type="entry name" value="RESPONSE_REGULATORY"/>
    <property type="match status" value="1"/>
</dbReference>
<dbReference type="SUPFAM" id="SSF46894">
    <property type="entry name" value="C-terminal effector domain of the bipartite response regulators"/>
    <property type="match status" value="1"/>
</dbReference>
<dbReference type="InterPro" id="IPR000792">
    <property type="entry name" value="Tscrpt_reg_LuxR_C"/>
</dbReference>
<dbReference type="CDD" id="cd06170">
    <property type="entry name" value="LuxR_C_like"/>
    <property type="match status" value="1"/>
</dbReference>
<dbReference type="InterPro" id="IPR039420">
    <property type="entry name" value="WalR-like"/>
</dbReference>
<keyword evidence="1 3" id="KW-0597">Phosphoprotein</keyword>
<proteinExistence type="predicted"/>
<feature type="domain" description="Response regulatory" evidence="5">
    <location>
        <begin position="4"/>
        <end position="119"/>
    </location>
</feature>
<dbReference type="SUPFAM" id="SSF52172">
    <property type="entry name" value="CheY-like"/>
    <property type="match status" value="1"/>
</dbReference>
<organism evidence="6 7">
    <name type="scientific">Anatilimnocola aggregata</name>
    <dbReference type="NCBI Taxonomy" id="2528021"/>
    <lineage>
        <taxon>Bacteria</taxon>
        <taxon>Pseudomonadati</taxon>
        <taxon>Planctomycetota</taxon>
        <taxon>Planctomycetia</taxon>
        <taxon>Pirellulales</taxon>
        <taxon>Pirellulaceae</taxon>
        <taxon>Anatilimnocola</taxon>
    </lineage>
</organism>
<dbReference type="InterPro" id="IPR001789">
    <property type="entry name" value="Sig_transdc_resp-reg_receiver"/>
</dbReference>
<dbReference type="SMART" id="SM00448">
    <property type="entry name" value="REC"/>
    <property type="match status" value="1"/>
</dbReference>
<gene>
    <name evidence="6" type="primary">vraR_2</name>
    <name evidence="6" type="ORF">ETAA8_43880</name>
</gene>
<accession>A0A517YGE6</accession>
<evidence type="ECO:0000313" key="7">
    <source>
        <dbReference type="Proteomes" id="UP000315017"/>
    </source>
</evidence>
<dbReference type="OrthoDB" id="259454at2"/>
<dbReference type="Gene3D" id="3.40.50.2300">
    <property type="match status" value="1"/>
</dbReference>
<evidence type="ECO:0000256" key="1">
    <source>
        <dbReference type="ARBA" id="ARBA00022553"/>
    </source>
</evidence>
<keyword evidence="7" id="KW-1185">Reference proteome</keyword>
<dbReference type="AlphaFoldDB" id="A0A517YGE6"/>
<dbReference type="Pfam" id="PF00072">
    <property type="entry name" value="Response_reg"/>
    <property type="match status" value="1"/>
</dbReference>
<dbReference type="CDD" id="cd17535">
    <property type="entry name" value="REC_NarL-like"/>
    <property type="match status" value="1"/>
</dbReference>
<sequence length="210" mass="23226">MTIRLLIADDHEVIRAGVKSMLEGSNIQVIAEVCGGNQAVEQVVKHRPDVVLLDVRMPESDGLQTLERIIDRSPRTKVVMFTGHDNSTYIARAVALGAAGYLLKDSSRDIVIGAIDRAHTGLPPVPESLLGRMRDKMARRRPTYEEDIPLTNREVQVLRHVALGLSNREIGKSLEISIETVKEHVQNTLRKLDAGDRTEAAVWAVKKGLV</sequence>
<dbReference type="KEGG" id="aagg:ETAA8_43880"/>
<dbReference type="PROSITE" id="PS00622">
    <property type="entry name" value="HTH_LUXR_1"/>
    <property type="match status" value="1"/>
</dbReference>
<dbReference type="InterPro" id="IPR016032">
    <property type="entry name" value="Sig_transdc_resp-reg_C-effctor"/>
</dbReference>
<evidence type="ECO:0000259" key="4">
    <source>
        <dbReference type="PROSITE" id="PS50043"/>
    </source>
</evidence>
<feature type="domain" description="HTH luxR-type" evidence="4">
    <location>
        <begin position="143"/>
        <end position="208"/>
    </location>
</feature>
<dbReference type="SMART" id="SM00421">
    <property type="entry name" value="HTH_LUXR"/>
    <property type="match status" value="1"/>
</dbReference>
<dbReference type="EMBL" id="CP036274">
    <property type="protein sequence ID" value="QDU29281.1"/>
    <property type="molecule type" value="Genomic_DNA"/>
</dbReference>
<dbReference type="PRINTS" id="PR00038">
    <property type="entry name" value="HTHLUXR"/>
</dbReference>
<evidence type="ECO:0000313" key="6">
    <source>
        <dbReference type="EMBL" id="QDU29281.1"/>
    </source>
</evidence>
<dbReference type="Proteomes" id="UP000315017">
    <property type="component" value="Chromosome"/>
</dbReference>
<evidence type="ECO:0000256" key="3">
    <source>
        <dbReference type="PROSITE-ProRule" id="PRU00169"/>
    </source>
</evidence>
<protein>
    <submittedName>
        <fullName evidence="6">Response regulator protein VraR</fullName>
    </submittedName>
</protein>
<dbReference type="GO" id="GO:0000160">
    <property type="term" value="P:phosphorelay signal transduction system"/>
    <property type="evidence" value="ECO:0007669"/>
    <property type="project" value="InterPro"/>
</dbReference>
<name>A0A517YGE6_9BACT</name>
<keyword evidence="2" id="KW-0238">DNA-binding</keyword>
<dbReference type="PANTHER" id="PTHR43214">
    <property type="entry name" value="TWO-COMPONENT RESPONSE REGULATOR"/>
    <property type="match status" value="1"/>
</dbReference>
<dbReference type="Pfam" id="PF00196">
    <property type="entry name" value="GerE"/>
    <property type="match status" value="1"/>
</dbReference>
<evidence type="ECO:0000259" key="5">
    <source>
        <dbReference type="PROSITE" id="PS50110"/>
    </source>
</evidence>
<evidence type="ECO:0000256" key="2">
    <source>
        <dbReference type="ARBA" id="ARBA00023125"/>
    </source>
</evidence>